<name>A0A0F9U0L8_9ZZZZ</name>
<feature type="transmembrane region" description="Helical" evidence="1">
    <location>
        <begin position="121"/>
        <end position="144"/>
    </location>
</feature>
<feature type="transmembrane region" description="Helical" evidence="1">
    <location>
        <begin position="12"/>
        <end position="31"/>
    </location>
</feature>
<organism evidence="2">
    <name type="scientific">marine sediment metagenome</name>
    <dbReference type="NCBI Taxonomy" id="412755"/>
    <lineage>
        <taxon>unclassified sequences</taxon>
        <taxon>metagenomes</taxon>
        <taxon>ecological metagenomes</taxon>
    </lineage>
</organism>
<sequence length="155" mass="16812">MLTYLADTRAMLHGISFFAFYFVSYLCAKRLEAECPIPSRAQVTALLFCVCLVLSAACFVTPLTGEAVSALVVLVGLLAHIARSFRSSSIRALAICLAMSWGWELIIQPLVTVYGAPARGYIQWCQVSADLVGIVLGVCVCWSLRFRAPASRVGC</sequence>
<dbReference type="EMBL" id="LAZR01000163">
    <property type="protein sequence ID" value="KKN85119.1"/>
    <property type="molecule type" value="Genomic_DNA"/>
</dbReference>
<keyword evidence="1" id="KW-0472">Membrane</keyword>
<feature type="transmembrane region" description="Helical" evidence="1">
    <location>
        <begin position="43"/>
        <end position="62"/>
    </location>
</feature>
<accession>A0A0F9U0L8</accession>
<feature type="transmembrane region" description="Helical" evidence="1">
    <location>
        <begin position="68"/>
        <end position="85"/>
    </location>
</feature>
<feature type="transmembrane region" description="Helical" evidence="1">
    <location>
        <begin position="92"/>
        <end position="115"/>
    </location>
</feature>
<evidence type="ECO:0000313" key="2">
    <source>
        <dbReference type="EMBL" id="KKN85119.1"/>
    </source>
</evidence>
<evidence type="ECO:0000256" key="1">
    <source>
        <dbReference type="SAM" id="Phobius"/>
    </source>
</evidence>
<keyword evidence="1" id="KW-0812">Transmembrane</keyword>
<keyword evidence="1" id="KW-1133">Transmembrane helix</keyword>
<proteinExistence type="predicted"/>
<gene>
    <name evidence="2" type="ORF">LCGC14_0282880</name>
</gene>
<dbReference type="AlphaFoldDB" id="A0A0F9U0L8"/>
<reference evidence="2" key="1">
    <citation type="journal article" date="2015" name="Nature">
        <title>Complex archaea that bridge the gap between prokaryotes and eukaryotes.</title>
        <authorList>
            <person name="Spang A."/>
            <person name="Saw J.H."/>
            <person name="Jorgensen S.L."/>
            <person name="Zaremba-Niedzwiedzka K."/>
            <person name="Martijn J."/>
            <person name="Lind A.E."/>
            <person name="van Eijk R."/>
            <person name="Schleper C."/>
            <person name="Guy L."/>
            <person name="Ettema T.J."/>
        </authorList>
    </citation>
    <scope>NUCLEOTIDE SEQUENCE</scope>
</reference>
<comment type="caution">
    <text evidence="2">The sequence shown here is derived from an EMBL/GenBank/DDBJ whole genome shotgun (WGS) entry which is preliminary data.</text>
</comment>
<protein>
    <submittedName>
        <fullName evidence="2">Uncharacterized protein</fullName>
    </submittedName>
</protein>